<comment type="caution">
    <text evidence="2">The sequence shown here is derived from an EMBL/GenBank/DDBJ whole genome shotgun (WGS) entry which is preliminary data.</text>
</comment>
<feature type="transmembrane region" description="Helical" evidence="1">
    <location>
        <begin position="263"/>
        <end position="283"/>
    </location>
</feature>
<accession>A0A840QGZ3</accession>
<evidence type="ECO:0000256" key="1">
    <source>
        <dbReference type="SAM" id="Phobius"/>
    </source>
</evidence>
<keyword evidence="3" id="KW-1185">Reference proteome</keyword>
<protein>
    <submittedName>
        <fullName evidence="2">ABC-2 type transport system permease protein</fullName>
    </submittedName>
</protein>
<dbReference type="Pfam" id="PF12679">
    <property type="entry name" value="ABC2_membrane_2"/>
    <property type="match status" value="1"/>
</dbReference>
<keyword evidence="1" id="KW-0472">Membrane</keyword>
<dbReference type="Proteomes" id="UP000584374">
    <property type="component" value="Unassembled WGS sequence"/>
</dbReference>
<proteinExistence type="predicted"/>
<dbReference type="EMBL" id="JACHIW010000002">
    <property type="protein sequence ID" value="MBB5158038.1"/>
    <property type="molecule type" value="Genomic_DNA"/>
</dbReference>
<evidence type="ECO:0000313" key="2">
    <source>
        <dbReference type="EMBL" id="MBB5158038.1"/>
    </source>
</evidence>
<sequence>MTAIDAAVPAPGPTRTSAPLGRVLLAELRWVLRRPRNLLALLMLAGLPVLLGTAIALTGGPGGRGGDSVLAAVAGNGLVLPVAALVLAQTLLLPLVVAMVAADALAGESAHGTLRGLLLAPVGRVRLVGVKAFGVLVLAVLAVTVLAVSGVLTGLIIVGGDGLVTLSGTTLPIGSALGRVALAAGWSAVQMAAIGMIALAISSLTEHPLVVMAATVGGLIIFGVLGTIPALDWLQPVLITTDWSAVMDVLRDPISSDSLMTGLLRAGCYLLIGLSAAITRMVTKDA</sequence>
<name>A0A840QGZ3_9PSEU</name>
<organism evidence="2 3">
    <name type="scientific">Saccharopolyspora phatthalungensis</name>
    <dbReference type="NCBI Taxonomy" id="664693"/>
    <lineage>
        <taxon>Bacteria</taxon>
        <taxon>Bacillati</taxon>
        <taxon>Actinomycetota</taxon>
        <taxon>Actinomycetes</taxon>
        <taxon>Pseudonocardiales</taxon>
        <taxon>Pseudonocardiaceae</taxon>
        <taxon>Saccharopolyspora</taxon>
    </lineage>
</organism>
<feature type="transmembrane region" description="Helical" evidence="1">
    <location>
        <begin position="209"/>
        <end position="231"/>
    </location>
</feature>
<dbReference type="AlphaFoldDB" id="A0A840QGZ3"/>
<feature type="transmembrane region" description="Helical" evidence="1">
    <location>
        <begin position="78"/>
        <end position="106"/>
    </location>
</feature>
<feature type="transmembrane region" description="Helical" evidence="1">
    <location>
        <begin position="127"/>
        <end position="160"/>
    </location>
</feature>
<feature type="transmembrane region" description="Helical" evidence="1">
    <location>
        <begin position="38"/>
        <end position="58"/>
    </location>
</feature>
<dbReference type="GO" id="GO:0140359">
    <property type="term" value="F:ABC-type transporter activity"/>
    <property type="evidence" value="ECO:0007669"/>
    <property type="project" value="InterPro"/>
</dbReference>
<feature type="transmembrane region" description="Helical" evidence="1">
    <location>
        <begin position="180"/>
        <end position="202"/>
    </location>
</feature>
<evidence type="ECO:0000313" key="3">
    <source>
        <dbReference type="Proteomes" id="UP000584374"/>
    </source>
</evidence>
<reference evidence="2 3" key="1">
    <citation type="submission" date="2020-08" db="EMBL/GenBank/DDBJ databases">
        <title>Sequencing the genomes of 1000 actinobacteria strains.</title>
        <authorList>
            <person name="Klenk H.-P."/>
        </authorList>
    </citation>
    <scope>NUCLEOTIDE SEQUENCE [LARGE SCALE GENOMIC DNA]</scope>
    <source>
        <strain evidence="2 3">DSM 45584</strain>
    </source>
</reference>
<dbReference type="RefSeq" id="WP_312864488.1">
    <property type="nucleotide sequence ID" value="NZ_JACHIW010000002.1"/>
</dbReference>
<dbReference type="PANTHER" id="PTHR37305:SF1">
    <property type="entry name" value="MEMBRANE PROTEIN"/>
    <property type="match status" value="1"/>
</dbReference>
<keyword evidence="1" id="KW-0812">Transmembrane</keyword>
<keyword evidence="1" id="KW-1133">Transmembrane helix</keyword>
<dbReference type="PANTHER" id="PTHR37305">
    <property type="entry name" value="INTEGRAL MEMBRANE PROTEIN-RELATED"/>
    <property type="match status" value="1"/>
</dbReference>
<gene>
    <name evidence="2" type="ORF">BJ970_005637</name>
</gene>
<dbReference type="GO" id="GO:0005886">
    <property type="term" value="C:plasma membrane"/>
    <property type="evidence" value="ECO:0007669"/>
    <property type="project" value="UniProtKB-SubCell"/>
</dbReference>